<dbReference type="SUPFAM" id="SSF53098">
    <property type="entry name" value="Ribonuclease H-like"/>
    <property type="match status" value="1"/>
</dbReference>
<evidence type="ECO:0000313" key="2">
    <source>
        <dbReference type="Proteomes" id="UP000239340"/>
    </source>
</evidence>
<geneLocation type="plasmid" evidence="2">
    <name>psfrenxt3b</name>
</geneLocation>
<organism evidence="1 2">
    <name type="scientific">Rhizobium fredii</name>
    <name type="common">Sinorhizobium fredii</name>
    <dbReference type="NCBI Taxonomy" id="380"/>
    <lineage>
        <taxon>Bacteria</taxon>
        <taxon>Pseudomonadati</taxon>
        <taxon>Pseudomonadota</taxon>
        <taxon>Alphaproteobacteria</taxon>
        <taxon>Hyphomicrobiales</taxon>
        <taxon>Rhizobiaceae</taxon>
        <taxon>Sinorhizobium/Ensifer group</taxon>
        <taxon>Sinorhizobium</taxon>
    </lineage>
</organism>
<evidence type="ECO:0000313" key="1">
    <source>
        <dbReference type="EMBL" id="AUX78934.1"/>
    </source>
</evidence>
<keyword evidence="1" id="KW-0614">Plasmid</keyword>
<gene>
    <name evidence="1" type="ORF">NXT3_PB00276</name>
</gene>
<dbReference type="EMBL" id="CP024309">
    <property type="protein sequence ID" value="AUX78934.1"/>
    <property type="molecule type" value="Genomic_DNA"/>
</dbReference>
<dbReference type="AlphaFoldDB" id="A0A2L0HBW4"/>
<sequence>MGWLSSESKGCRILHGRATTTEAVRRAIQLSQKSLRALSKRYGINQETVARELDRIIEERGKLGMIASDKGSELTSNAILQWTGRAKLDWHYIALGRERGSDVLPGLRVLNG</sequence>
<dbReference type="InterPro" id="IPR012337">
    <property type="entry name" value="RNaseH-like_sf"/>
</dbReference>
<protein>
    <submittedName>
        <fullName evidence="1">IS3 family insertion sequence transposase domain-containing protein</fullName>
    </submittedName>
</protein>
<name>A0A2L0HBW4_RHIFR</name>
<reference evidence="1 2" key="1">
    <citation type="submission" date="2017-10" db="EMBL/GenBank/DDBJ databases">
        <title>Analysis of the genome sequences of Rhizobium populations associated to common bean (phaseolus vulgaris).</title>
        <authorList>
            <person name="Bustos P."/>
            <person name="Santamaria R.I."/>
            <person name="Miranda-Sanchez F."/>
            <person name="Perez-Carrascal O."/>
            <person name="Juarez S."/>
            <person name="Lozano L."/>
            <person name="Martinez-Flores I."/>
            <person name="Vinuesa P."/>
            <person name="Martinez-Romero E."/>
            <person name="Cevallos M.A."/>
            <person name="Romero D."/>
            <person name="Davila G."/>
            <person name="Gonzalez V."/>
        </authorList>
    </citation>
    <scope>NUCLEOTIDE SEQUENCE [LARGE SCALE GENOMIC DNA]</scope>
    <source>
        <strain evidence="1 2">NXT3</strain>
        <plasmid evidence="2">Plasmid psfrenxt3b</plasmid>
    </source>
</reference>
<proteinExistence type="predicted"/>
<dbReference type="Proteomes" id="UP000239340">
    <property type="component" value="Plasmid pSfreNXT3b"/>
</dbReference>
<accession>A0A2L0HBW4</accession>